<evidence type="ECO:0000313" key="2">
    <source>
        <dbReference type="EMBL" id="RWY47460.1"/>
    </source>
</evidence>
<accession>A0A444MI82</accession>
<sequence length="144" mass="16229">MKLFWTTINLDNIGMTASTLCAIHCAVVPVIFTSLPLIGLSFLANPWIEWSMIILALFIGFYAISTSYLFKHRKVLPVILLLGGFTFILLGHTIIKGWPQFVMAPMGGLLIAFAHFVNYKYQGICDAQANIFHLKHLHHEKSRP</sequence>
<name>A0A444MI82_9SPHI</name>
<dbReference type="OrthoDB" id="5966279at2"/>
<feature type="transmembrane region" description="Helical" evidence="1">
    <location>
        <begin position="75"/>
        <end position="95"/>
    </location>
</feature>
<dbReference type="Pfam" id="PF03203">
    <property type="entry name" value="MerC"/>
    <property type="match status" value="1"/>
</dbReference>
<feature type="transmembrane region" description="Helical" evidence="1">
    <location>
        <begin position="101"/>
        <end position="119"/>
    </location>
</feature>
<feature type="transmembrane region" description="Helical" evidence="1">
    <location>
        <begin position="50"/>
        <end position="70"/>
    </location>
</feature>
<dbReference type="GO" id="GO:0016020">
    <property type="term" value="C:membrane"/>
    <property type="evidence" value="ECO:0007669"/>
    <property type="project" value="InterPro"/>
</dbReference>
<keyword evidence="3" id="KW-1185">Reference proteome</keyword>
<keyword evidence="1" id="KW-1133">Transmembrane helix</keyword>
<dbReference type="RefSeq" id="WP_128536125.1">
    <property type="nucleotide sequence ID" value="NZ_SBIW01000025.1"/>
</dbReference>
<evidence type="ECO:0000313" key="3">
    <source>
        <dbReference type="Proteomes" id="UP000286701"/>
    </source>
</evidence>
<comment type="caution">
    <text evidence="2">The sequence shown here is derived from an EMBL/GenBank/DDBJ whole genome shotgun (WGS) entry which is preliminary data.</text>
</comment>
<reference evidence="2 3" key="1">
    <citation type="submission" date="2019-01" db="EMBL/GenBank/DDBJ databases">
        <title>Mucilaginibacter antarcticum sp. nov., isolated from antarctic soil.</title>
        <authorList>
            <person name="Yan Y.-Q."/>
            <person name="Du Z.-J."/>
        </authorList>
    </citation>
    <scope>NUCLEOTIDE SEQUENCE [LARGE SCALE GENOMIC DNA]</scope>
    <source>
        <strain evidence="2 3">F01003</strain>
    </source>
</reference>
<keyword evidence="1" id="KW-0472">Membrane</keyword>
<organism evidence="2 3">
    <name type="scientific">Mucilaginibacter gilvus</name>
    <dbReference type="NCBI Taxonomy" id="2305909"/>
    <lineage>
        <taxon>Bacteria</taxon>
        <taxon>Pseudomonadati</taxon>
        <taxon>Bacteroidota</taxon>
        <taxon>Sphingobacteriia</taxon>
        <taxon>Sphingobacteriales</taxon>
        <taxon>Sphingobacteriaceae</taxon>
        <taxon>Mucilaginibacter</taxon>
    </lineage>
</organism>
<gene>
    <name evidence="2" type="ORF">EPL05_21885</name>
</gene>
<dbReference type="AlphaFoldDB" id="A0A444MI82"/>
<proteinExistence type="predicted"/>
<keyword evidence="1" id="KW-0812">Transmembrane</keyword>
<dbReference type="InterPro" id="IPR004891">
    <property type="entry name" value="Mercury-R_MerC"/>
</dbReference>
<protein>
    <submittedName>
        <fullName evidence="2">MerC domain-containing protein</fullName>
    </submittedName>
</protein>
<dbReference type="Proteomes" id="UP000286701">
    <property type="component" value="Unassembled WGS sequence"/>
</dbReference>
<evidence type="ECO:0000256" key="1">
    <source>
        <dbReference type="SAM" id="Phobius"/>
    </source>
</evidence>
<dbReference type="GO" id="GO:0015097">
    <property type="term" value="F:mercury ion transmembrane transporter activity"/>
    <property type="evidence" value="ECO:0007669"/>
    <property type="project" value="InterPro"/>
</dbReference>
<feature type="transmembrane region" description="Helical" evidence="1">
    <location>
        <begin position="21"/>
        <end position="44"/>
    </location>
</feature>
<dbReference type="EMBL" id="SBIW01000025">
    <property type="protein sequence ID" value="RWY47460.1"/>
    <property type="molecule type" value="Genomic_DNA"/>
</dbReference>